<evidence type="ECO:0000313" key="2">
    <source>
        <dbReference type="Proteomes" id="UP000270924"/>
    </source>
</evidence>
<proteinExistence type="predicted"/>
<dbReference type="AlphaFoldDB" id="A0A3P7DUK1"/>
<gene>
    <name evidence="1" type="ORF">WBA_LOCUS6599</name>
</gene>
<evidence type="ECO:0000313" key="1">
    <source>
        <dbReference type="EMBL" id="VDM13213.1"/>
    </source>
</evidence>
<dbReference type="OrthoDB" id="381190at2759"/>
<protein>
    <submittedName>
        <fullName evidence="1">Uncharacterized protein</fullName>
    </submittedName>
</protein>
<reference evidence="1 2" key="1">
    <citation type="submission" date="2018-11" db="EMBL/GenBank/DDBJ databases">
        <authorList>
            <consortium name="Pathogen Informatics"/>
        </authorList>
    </citation>
    <scope>NUCLEOTIDE SEQUENCE [LARGE SCALE GENOMIC DNA]</scope>
</reference>
<organism evidence="1 2">
    <name type="scientific">Wuchereria bancrofti</name>
    <dbReference type="NCBI Taxonomy" id="6293"/>
    <lineage>
        <taxon>Eukaryota</taxon>
        <taxon>Metazoa</taxon>
        <taxon>Ecdysozoa</taxon>
        <taxon>Nematoda</taxon>
        <taxon>Chromadorea</taxon>
        <taxon>Rhabditida</taxon>
        <taxon>Spirurina</taxon>
        <taxon>Spiruromorpha</taxon>
        <taxon>Filarioidea</taxon>
        <taxon>Onchocercidae</taxon>
        <taxon>Wuchereria</taxon>
    </lineage>
</organism>
<name>A0A3P7DUK1_WUCBA</name>
<dbReference type="InParanoid" id="A0A3P7DUK1"/>
<feature type="non-terminal residue" evidence="1">
    <location>
        <position position="638"/>
    </location>
</feature>
<accession>A0A3P7DUK1</accession>
<dbReference type="EMBL" id="UYWW01004017">
    <property type="protein sequence ID" value="VDM13213.1"/>
    <property type="molecule type" value="Genomic_DNA"/>
</dbReference>
<sequence length="638" mass="73824">MNLCSFFVKLRKLLWFCQFLGYEFLIFRALKSFLKCDLSACNISMKLFIIENCATLCSLAARSCLASAWTESITYLLQSWFDLYDLLLELHRDLAMEKSYCVFDAFIDDSDCKEQIMARINMKIFEKNHFRIEHLLKETLGRFNFLLCKTYWKWLYENFGKLGVQDTAKVLGQVLQIWSKYPTLRKFIAPCLTRFDSFCVGSHYHIFPMDIKLEELIALSLLELFFNPFELYPCEVYWWICQILSSSTFNVYVNNSFSDNSSQYAVVEDDSEMSRNGDCAEAFVLYYVKQFADLLHLSYANSLLKIANHVPSLAFTLLPYFFAAAYNEDHDISQFCVDVNYLLTNFPERLIGNDYPLVVSIVACIRQAHVNLASELGFQRLPFDLSKLSEVCLKINMANDADYFLHCYLDRLSDPIRPVMHILNENRGFFDMLDRKENSDKLADLFMEILIKMDDADSLRPLSLQIKDNNQCQMILAKNQCDWSHLVAFVPTTDLKNLHSLAFYYAGLDVPSEFQEMASLACVELQQWDKGKTGHQIYSIMYAQLKKQLELSQLLSDIAMCDEIAKSWIISRDLINDLSLCCEVNDLVQRNIPPVRGSILSCPWIVCKYGDGRVPARILTPLVVARAEHLCKKNAYEV</sequence>
<dbReference type="Proteomes" id="UP000270924">
    <property type="component" value="Unassembled WGS sequence"/>
</dbReference>
<keyword evidence="2" id="KW-1185">Reference proteome</keyword>